<proteinExistence type="predicted"/>
<evidence type="ECO:0000313" key="1">
    <source>
        <dbReference type="EMBL" id="NWE16868.1"/>
    </source>
</evidence>
<dbReference type="EMBL" id="JACARG010000061">
    <property type="protein sequence ID" value="NWE16868.1"/>
    <property type="molecule type" value="Genomic_DNA"/>
</dbReference>
<dbReference type="Proteomes" id="UP000531950">
    <property type="component" value="Unassembled WGS sequence"/>
</dbReference>
<gene>
    <name evidence="1" type="ORF">HX822_28320</name>
</gene>
<dbReference type="RefSeq" id="WP_177079669.1">
    <property type="nucleotide sequence ID" value="NZ_JACARG010000061.1"/>
</dbReference>
<organism evidence="1 2">
    <name type="scientific">Pseudomonas yamanorum</name>
    <dbReference type="NCBI Taxonomy" id="515393"/>
    <lineage>
        <taxon>Bacteria</taxon>
        <taxon>Pseudomonadati</taxon>
        <taxon>Pseudomonadota</taxon>
        <taxon>Gammaproteobacteria</taxon>
        <taxon>Pseudomonadales</taxon>
        <taxon>Pseudomonadaceae</taxon>
        <taxon>Pseudomonas</taxon>
    </lineage>
</organism>
<dbReference type="InterPro" id="IPR049796">
    <property type="entry name" value="CdiI_Ct-like"/>
</dbReference>
<evidence type="ECO:0000313" key="2">
    <source>
        <dbReference type="Proteomes" id="UP000531950"/>
    </source>
</evidence>
<accession>A0A7Y8ELI9</accession>
<protein>
    <recommendedName>
        <fullName evidence="3">HEAT repeat domain-containing protein</fullName>
    </recommendedName>
</protein>
<reference evidence="1 2" key="1">
    <citation type="submission" date="2020-04" db="EMBL/GenBank/DDBJ databases">
        <title>Molecular characterization of pseudomonads from Agaricus bisporus reveal novel blotch 2 pathogens in Western Europe.</title>
        <authorList>
            <person name="Taparia T."/>
            <person name="Krijger M."/>
            <person name="Haynes E."/>
            <person name="Elpinstone J.G."/>
            <person name="Noble R."/>
            <person name="Van Der Wolf J."/>
        </authorList>
    </citation>
    <scope>NUCLEOTIDE SEQUENCE [LARGE SCALE GENOMIC DNA]</scope>
    <source>
        <strain evidence="1 2">IPO3782</strain>
    </source>
</reference>
<sequence>MSLRYHDPSLSHDEAISLLATNDLNKITEALISIGLNETDATWAQETCLRYVSNDDEDIASAAIIAIGHIARRFGELDMAKISPALQHAKTKSPFLNGAVQDTLDDIQMFT</sequence>
<evidence type="ECO:0008006" key="3">
    <source>
        <dbReference type="Google" id="ProtNLM"/>
    </source>
</evidence>
<dbReference type="CDD" id="cd20694">
    <property type="entry name" value="CdiI_Ct-like"/>
    <property type="match status" value="1"/>
</dbReference>
<name>A0A7Y8ELI9_9PSED</name>
<dbReference type="AlphaFoldDB" id="A0A7Y8ELI9"/>
<comment type="caution">
    <text evidence="1">The sequence shown here is derived from an EMBL/GenBank/DDBJ whole genome shotgun (WGS) entry which is preliminary data.</text>
</comment>